<feature type="transmembrane region" description="Helical" evidence="8">
    <location>
        <begin position="20"/>
        <end position="48"/>
    </location>
</feature>
<keyword evidence="11" id="KW-1185">Reference proteome</keyword>
<evidence type="ECO:0000313" key="11">
    <source>
        <dbReference type="Proteomes" id="UP000265520"/>
    </source>
</evidence>
<dbReference type="InterPro" id="IPR024041">
    <property type="entry name" value="NH4_transpt_AmtB-like_dom"/>
</dbReference>
<dbReference type="EMBL" id="LXQA010671256">
    <property type="protein sequence ID" value="MCI65187.1"/>
    <property type="molecule type" value="Genomic_DNA"/>
</dbReference>
<dbReference type="InterPro" id="IPR018047">
    <property type="entry name" value="Ammonium_transpt_CS"/>
</dbReference>
<dbReference type="PROSITE" id="PS01219">
    <property type="entry name" value="AMMONIUM_TRANSP"/>
    <property type="match status" value="1"/>
</dbReference>
<feature type="non-terminal residue" evidence="10">
    <location>
        <position position="1"/>
    </location>
</feature>
<evidence type="ECO:0000259" key="9">
    <source>
        <dbReference type="Pfam" id="PF00909"/>
    </source>
</evidence>
<dbReference type="Proteomes" id="UP000265520">
    <property type="component" value="Unassembled WGS sequence"/>
</dbReference>
<comment type="similarity">
    <text evidence="2">Belongs to the ammonia transporter channel (TC 1.A.11.2) family.</text>
</comment>
<comment type="caution">
    <text evidence="10">The sequence shown here is derived from an EMBL/GenBank/DDBJ whole genome shotgun (WGS) entry which is preliminary data.</text>
</comment>
<evidence type="ECO:0000256" key="6">
    <source>
        <dbReference type="ARBA" id="ARBA00023136"/>
    </source>
</evidence>
<dbReference type="InterPro" id="IPR029020">
    <property type="entry name" value="Ammonium/urea_transptr"/>
</dbReference>
<keyword evidence="5 8" id="KW-1133">Transmembrane helix</keyword>
<dbReference type="GO" id="GO:0005886">
    <property type="term" value="C:plasma membrane"/>
    <property type="evidence" value="ECO:0007669"/>
    <property type="project" value="TreeGrafter"/>
</dbReference>
<dbReference type="Pfam" id="PF00909">
    <property type="entry name" value="Ammonium_transp"/>
    <property type="match status" value="1"/>
</dbReference>
<dbReference type="PANTHER" id="PTHR11730">
    <property type="entry name" value="AMMONIUM TRANSPORTER"/>
    <property type="match status" value="1"/>
</dbReference>
<sequence>VSHWFWSGDGWASATNTGNLLFSTGVIDFAGSGVVHMVGGIAGLWGALIEGPRIGRFDHSGRAVTLRGHSASLVVL</sequence>
<dbReference type="GO" id="GO:0097272">
    <property type="term" value="P:ammonium homeostasis"/>
    <property type="evidence" value="ECO:0007669"/>
    <property type="project" value="TreeGrafter"/>
</dbReference>
<keyword evidence="6 8" id="KW-0472">Membrane</keyword>
<feature type="domain" description="Ammonium transporter AmtB-like" evidence="9">
    <location>
        <begin position="1"/>
        <end position="76"/>
    </location>
</feature>
<dbReference type="GO" id="GO:0008519">
    <property type="term" value="F:ammonium channel activity"/>
    <property type="evidence" value="ECO:0007669"/>
    <property type="project" value="InterPro"/>
</dbReference>
<evidence type="ECO:0000256" key="1">
    <source>
        <dbReference type="ARBA" id="ARBA00004141"/>
    </source>
</evidence>
<dbReference type="PANTHER" id="PTHR11730:SF121">
    <property type="entry name" value="AMMONIUM TRANSPORTER 1 MEMBER 1"/>
    <property type="match status" value="1"/>
</dbReference>
<proteinExistence type="inferred from homology"/>
<dbReference type="Gene3D" id="1.10.3430.10">
    <property type="entry name" value="Ammonium transporter AmtB like domains"/>
    <property type="match status" value="1"/>
</dbReference>
<dbReference type="SUPFAM" id="SSF111352">
    <property type="entry name" value="Ammonium transporter"/>
    <property type="match status" value="1"/>
</dbReference>
<evidence type="ECO:0000256" key="5">
    <source>
        <dbReference type="ARBA" id="ARBA00022989"/>
    </source>
</evidence>
<evidence type="ECO:0000256" key="7">
    <source>
        <dbReference type="ARBA" id="ARBA00023177"/>
    </source>
</evidence>
<feature type="non-terminal residue" evidence="10">
    <location>
        <position position="76"/>
    </location>
</feature>
<keyword evidence="3" id="KW-0813">Transport</keyword>
<accession>A0A392TXJ1</accession>
<evidence type="ECO:0000256" key="8">
    <source>
        <dbReference type="SAM" id="Phobius"/>
    </source>
</evidence>
<dbReference type="AlphaFoldDB" id="A0A392TXJ1"/>
<evidence type="ECO:0000256" key="4">
    <source>
        <dbReference type="ARBA" id="ARBA00022692"/>
    </source>
</evidence>
<organism evidence="10 11">
    <name type="scientific">Trifolium medium</name>
    <dbReference type="NCBI Taxonomy" id="97028"/>
    <lineage>
        <taxon>Eukaryota</taxon>
        <taxon>Viridiplantae</taxon>
        <taxon>Streptophyta</taxon>
        <taxon>Embryophyta</taxon>
        <taxon>Tracheophyta</taxon>
        <taxon>Spermatophyta</taxon>
        <taxon>Magnoliopsida</taxon>
        <taxon>eudicotyledons</taxon>
        <taxon>Gunneridae</taxon>
        <taxon>Pentapetalae</taxon>
        <taxon>rosids</taxon>
        <taxon>fabids</taxon>
        <taxon>Fabales</taxon>
        <taxon>Fabaceae</taxon>
        <taxon>Papilionoideae</taxon>
        <taxon>50 kb inversion clade</taxon>
        <taxon>NPAAA clade</taxon>
        <taxon>Hologalegina</taxon>
        <taxon>IRL clade</taxon>
        <taxon>Trifolieae</taxon>
        <taxon>Trifolium</taxon>
    </lineage>
</organism>
<protein>
    <submittedName>
        <fullName evidence="10">Ammonium transporter 1 member 1-like</fullName>
    </submittedName>
</protein>
<name>A0A392TXJ1_9FABA</name>
<evidence type="ECO:0000313" key="10">
    <source>
        <dbReference type="EMBL" id="MCI65187.1"/>
    </source>
</evidence>
<keyword evidence="4 8" id="KW-0812">Transmembrane</keyword>
<evidence type="ECO:0000256" key="3">
    <source>
        <dbReference type="ARBA" id="ARBA00022448"/>
    </source>
</evidence>
<comment type="subcellular location">
    <subcellularLocation>
        <location evidence="1">Membrane</location>
        <topology evidence="1">Multi-pass membrane protein</topology>
    </subcellularLocation>
</comment>
<evidence type="ECO:0000256" key="2">
    <source>
        <dbReference type="ARBA" id="ARBA00005887"/>
    </source>
</evidence>
<reference evidence="10 11" key="1">
    <citation type="journal article" date="2018" name="Front. Plant Sci.">
        <title>Red Clover (Trifolium pratense) and Zigzag Clover (T. medium) - A Picture of Genomic Similarities and Differences.</title>
        <authorList>
            <person name="Dluhosova J."/>
            <person name="Istvanek J."/>
            <person name="Nedelnik J."/>
            <person name="Repkova J."/>
        </authorList>
    </citation>
    <scope>NUCLEOTIDE SEQUENCE [LARGE SCALE GENOMIC DNA]</scope>
    <source>
        <strain evidence="11">cv. 10/8</strain>
        <tissue evidence="10">Leaf</tissue>
    </source>
</reference>
<keyword evidence="7" id="KW-0924">Ammonia transport</keyword>